<dbReference type="Proteomes" id="UP001140949">
    <property type="component" value="Unassembled WGS sequence"/>
</dbReference>
<organism evidence="2 3">
    <name type="scientific">Iris pallida</name>
    <name type="common">Sweet iris</name>
    <dbReference type="NCBI Taxonomy" id="29817"/>
    <lineage>
        <taxon>Eukaryota</taxon>
        <taxon>Viridiplantae</taxon>
        <taxon>Streptophyta</taxon>
        <taxon>Embryophyta</taxon>
        <taxon>Tracheophyta</taxon>
        <taxon>Spermatophyta</taxon>
        <taxon>Magnoliopsida</taxon>
        <taxon>Liliopsida</taxon>
        <taxon>Asparagales</taxon>
        <taxon>Iridaceae</taxon>
        <taxon>Iridoideae</taxon>
        <taxon>Irideae</taxon>
        <taxon>Iris</taxon>
    </lineage>
</organism>
<proteinExistence type="predicted"/>
<reference evidence="2" key="1">
    <citation type="journal article" date="2023" name="GigaByte">
        <title>Genome assembly of the bearded iris, Iris pallida Lam.</title>
        <authorList>
            <person name="Bruccoleri R.E."/>
            <person name="Oakeley E.J."/>
            <person name="Faust A.M.E."/>
            <person name="Altorfer M."/>
            <person name="Dessus-Babus S."/>
            <person name="Burckhardt D."/>
            <person name="Oertli M."/>
            <person name="Naumann U."/>
            <person name="Petersen F."/>
            <person name="Wong J."/>
        </authorList>
    </citation>
    <scope>NUCLEOTIDE SEQUENCE</scope>
    <source>
        <strain evidence="2">GSM-AAB239-AS_SAM_17_03QT</strain>
    </source>
</reference>
<feature type="region of interest" description="Disordered" evidence="1">
    <location>
        <begin position="52"/>
        <end position="79"/>
    </location>
</feature>
<sequence>MNLKIKKEEQRKERRRGGLNEKGEKLFEREGKVLTDSDDALGRAQPCHAVDLDNKDGREEEGINCSGNRYTGPFTSDGR</sequence>
<gene>
    <name evidence="2" type="ORF">M6B38_107075</name>
</gene>
<dbReference type="EMBL" id="JANAVB010034420">
    <property type="protein sequence ID" value="KAJ6806701.1"/>
    <property type="molecule type" value="Genomic_DNA"/>
</dbReference>
<keyword evidence="3" id="KW-1185">Reference proteome</keyword>
<dbReference type="AlphaFoldDB" id="A0AAX6ES11"/>
<comment type="caution">
    <text evidence="2">The sequence shown here is derived from an EMBL/GenBank/DDBJ whole genome shotgun (WGS) entry which is preliminary data.</text>
</comment>
<evidence type="ECO:0000313" key="2">
    <source>
        <dbReference type="EMBL" id="KAJ6806701.1"/>
    </source>
</evidence>
<protein>
    <submittedName>
        <fullName evidence="2">Skin secretory protein xP2</fullName>
    </submittedName>
</protein>
<accession>A0AAX6ES11</accession>
<name>A0AAX6ES11_IRIPA</name>
<reference evidence="2" key="2">
    <citation type="submission" date="2023-04" db="EMBL/GenBank/DDBJ databases">
        <authorList>
            <person name="Bruccoleri R.E."/>
            <person name="Oakeley E.J."/>
            <person name="Faust A.-M."/>
            <person name="Dessus-Babus S."/>
            <person name="Altorfer M."/>
            <person name="Burckhardt D."/>
            <person name="Oertli M."/>
            <person name="Naumann U."/>
            <person name="Petersen F."/>
            <person name="Wong J."/>
        </authorList>
    </citation>
    <scope>NUCLEOTIDE SEQUENCE</scope>
    <source>
        <strain evidence="2">GSM-AAB239-AS_SAM_17_03QT</strain>
        <tissue evidence="2">Leaf</tissue>
    </source>
</reference>
<evidence type="ECO:0000256" key="1">
    <source>
        <dbReference type="SAM" id="MobiDB-lite"/>
    </source>
</evidence>
<evidence type="ECO:0000313" key="3">
    <source>
        <dbReference type="Proteomes" id="UP001140949"/>
    </source>
</evidence>
<feature type="region of interest" description="Disordered" evidence="1">
    <location>
        <begin position="1"/>
        <end position="25"/>
    </location>
</feature>
<feature type="compositionally biased region" description="Basic and acidic residues" evidence="1">
    <location>
        <begin position="52"/>
        <end position="61"/>
    </location>
</feature>